<reference evidence="1 2" key="1">
    <citation type="submission" date="2024-05" db="EMBL/GenBank/DDBJ databases">
        <title>A high-quality chromosomal-level genome assembly of Topmouth culter (Culter alburnus).</title>
        <authorList>
            <person name="Zhao H."/>
        </authorList>
    </citation>
    <scope>NUCLEOTIDE SEQUENCE [LARGE SCALE GENOMIC DNA]</scope>
    <source>
        <strain evidence="1">CATC2023</strain>
        <tissue evidence="1">Muscle</tissue>
    </source>
</reference>
<dbReference type="EMBL" id="JAWDJR010000003">
    <property type="protein sequence ID" value="KAK9976883.1"/>
    <property type="molecule type" value="Genomic_DNA"/>
</dbReference>
<comment type="caution">
    <text evidence="1">The sequence shown here is derived from an EMBL/GenBank/DDBJ whole genome shotgun (WGS) entry which is preliminary data.</text>
</comment>
<name>A0AAW2AV27_CULAL</name>
<organism evidence="1 2">
    <name type="scientific">Culter alburnus</name>
    <name type="common">Topmouth culter</name>
    <dbReference type="NCBI Taxonomy" id="194366"/>
    <lineage>
        <taxon>Eukaryota</taxon>
        <taxon>Metazoa</taxon>
        <taxon>Chordata</taxon>
        <taxon>Craniata</taxon>
        <taxon>Vertebrata</taxon>
        <taxon>Euteleostomi</taxon>
        <taxon>Actinopterygii</taxon>
        <taxon>Neopterygii</taxon>
        <taxon>Teleostei</taxon>
        <taxon>Ostariophysi</taxon>
        <taxon>Cypriniformes</taxon>
        <taxon>Xenocyprididae</taxon>
        <taxon>Xenocypridinae</taxon>
        <taxon>Culter</taxon>
    </lineage>
</organism>
<dbReference type="AlphaFoldDB" id="A0AAW2AV27"/>
<gene>
    <name evidence="1" type="ORF">ABG768_018704</name>
</gene>
<sequence>MEQRLWNTHDIRKQRNVPGPFGKPDLLFTSPPEGFADMLCKIDDDLLQYAEQLVCDVEEPLLVANEAFRRITEVILQDTNFSSSPDGLFSAYLMLVEKFTSVLDSRGISIPSTFAEANEIYQLLANESWTL</sequence>
<evidence type="ECO:0000313" key="2">
    <source>
        <dbReference type="Proteomes" id="UP001479290"/>
    </source>
</evidence>
<protein>
    <submittedName>
        <fullName evidence="1">Uncharacterized protein</fullName>
    </submittedName>
</protein>
<dbReference type="Proteomes" id="UP001479290">
    <property type="component" value="Unassembled WGS sequence"/>
</dbReference>
<evidence type="ECO:0000313" key="1">
    <source>
        <dbReference type="EMBL" id="KAK9976883.1"/>
    </source>
</evidence>
<accession>A0AAW2AV27</accession>
<proteinExistence type="predicted"/>
<keyword evidence="2" id="KW-1185">Reference proteome</keyword>